<dbReference type="Proteomes" id="UP001596013">
    <property type="component" value="Unassembled WGS sequence"/>
</dbReference>
<keyword evidence="3" id="KW-0472">Membrane</keyword>
<sequence>MKLLSSRRSGLWLVLLFLAITAAVYWPGLQGSYLFDDYPNIVDNHGVQPPDASLPSLINAALSSPASDLKRPLASLSFAINYLTSGLDPFWMKVTNLVIHLLNGLLVFLLARALLLVRKEDAPMANRFPAVESGMARAGVVGALVAGGWLLLPINLTGVLYVVQRMESMANLFVLIGLIGYVNGRRRMLADTSDNSLAGNGNFGFFPNFPGFVLCLISITIPTAFGLLAKETAVMLPLYALLTEWVLFRFGKSIEIRYVEVKAPQRDLRVVGLHLLVLVLPMLLGLVWLVPGLLKPETWASRDFTLGTRLLSEARIVVHYIAWTLLPMPSALSFYHDDFRISVGLTTPWSTLGSIAFLIIFIGAGIWLRSRKPLVAMGMALFLGCHLLTGTILPLELIYEHRNYFASFGLLMAVVPVLAAPCNRPFALPRHVLLGGLFLCWAALTALTSYAWGDPLRLAEDLASRAPDSPRSQYELGRTCIIYSHYDPASPFTSLAYAPLERSAALPGSSILPEQALIFMNAKMHLPLKDSWWRSLIAKLKAHTPGVQDESSLGALTQCARENRCDLPQDRMVDAFMAALAHPHPSARLLATYGDYAWNVLNDKELGMRMTKEAIETSPNEAAYQITFIRMMVAQGRTNEAAQALQQLERLNIGGRLNNSLAPLREQLARLPRE</sequence>
<feature type="transmembrane region" description="Helical" evidence="3">
    <location>
        <begin position="138"/>
        <end position="162"/>
    </location>
</feature>
<feature type="transmembrane region" description="Helical" evidence="3">
    <location>
        <begin position="374"/>
        <end position="395"/>
    </location>
</feature>
<feature type="transmembrane region" description="Helical" evidence="3">
    <location>
        <begin position="402"/>
        <end position="420"/>
    </location>
</feature>
<dbReference type="RefSeq" id="WP_377306681.1">
    <property type="nucleotide sequence ID" value="NZ_JBHSMK010000009.1"/>
</dbReference>
<reference evidence="5" key="1">
    <citation type="journal article" date="2019" name="Int. J. Syst. Evol. Microbiol.">
        <title>The Global Catalogue of Microorganisms (GCM) 10K type strain sequencing project: providing services to taxonomists for standard genome sequencing and annotation.</title>
        <authorList>
            <consortium name="The Broad Institute Genomics Platform"/>
            <consortium name="The Broad Institute Genome Sequencing Center for Infectious Disease"/>
            <person name="Wu L."/>
            <person name="Ma J."/>
        </authorList>
    </citation>
    <scope>NUCLEOTIDE SEQUENCE [LARGE SCALE GENOMIC DNA]</scope>
    <source>
        <strain evidence="5">JCM 17130</strain>
    </source>
</reference>
<evidence type="ECO:0000256" key="1">
    <source>
        <dbReference type="ARBA" id="ARBA00022737"/>
    </source>
</evidence>
<feature type="transmembrane region" description="Helical" evidence="3">
    <location>
        <begin position="347"/>
        <end position="368"/>
    </location>
</feature>
<keyword evidence="5" id="KW-1185">Reference proteome</keyword>
<feature type="transmembrane region" description="Helical" evidence="3">
    <location>
        <begin position="271"/>
        <end position="294"/>
    </location>
</feature>
<feature type="transmembrane region" description="Helical" evidence="3">
    <location>
        <begin position="233"/>
        <end position="250"/>
    </location>
</feature>
<keyword evidence="3" id="KW-1133">Transmembrane helix</keyword>
<dbReference type="PANTHER" id="PTHR44227">
    <property type="match status" value="1"/>
</dbReference>
<name>A0ABW0JQY9_9GAMM</name>
<protein>
    <recommendedName>
        <fullName evidence="6">Tetratricopeptide repeat protein</fullName>
    </recommendedName>
</protein>
<feature type="transmembrane region" description="Helical" evidence="3">
    <location>
        <begin position="205"/>
        <end position="227"/>
    </location>
</feature>
<dbReference type="PANTHER" id="PTHR44227:SF3">
    <property type="entry name" value="PROTEIN O-MANNOSYL-TRANSFERASE TMTC4"/>
    <property type="match status" value="1"/>
</dbReference>
<feature type="transmembrane region" description="Helical" evidence="3">
    <location>
        <begin position="97"/>
        <end position="117"/>
    </location>
</feature>
<proteinExistence type="predicted"/>
<comment type="caution">
    <text evidence="4">The sequence shown here is derived from an EMBL/GenBank/DDBJ whole genome shotgun (WGS) entry which is preliminary data.</text>
</comment>
<accession>A0ABW0JQY9</accession>
<feature type="transmembrane region" description="Helical" evidence="3">
    <location>
        <begin position="432"/>
        <end position="452"/>
    </location>
</feature>
<keyword evidence="3" id="KW-0812">Transmembrane</keyword>
<dbReference type="InterPro" id="IPR052346">
    <property type="entry name" value="O-mannosyl-transferase_TMTC"/>
</dbReference>
<evidence type="ECO:0008006" key="6">
    <source>
        <dbReference type="Google" id="ProtNLM"/>
    </source>
</evidence>
<keyword evidence="2" id="KW-0802">TPR repeat</keyword>
<feature type="transmembrane region" description="Helical" evidence="3">
    <location>
        <begin position="168"/>
        <end position="184"/>
    </location>
</feature>
<gene>
    <name evidence="4" type="ORF">ACFPME_16090</name>
</gene>
<evidence type="ECO:0000256" key="2">
    <source>
        <dbReference type="ARBA" id="ARBA00022803"/>
    </source>
</evidence>
<evidence type="ECO:0000313" key="5">
    <source>
        <dbReference type="Proteomes" id="UP001596013"/>
    </source>
</evidence>
<evidence type="ECO:0000313" key="4">
    <source>
        <dbReference type="EMBL" id="MFC5438081.1"/>
    </source>
</evidence>
<organism evidence="4 5">
    <name type="scientific">Rhodanobacter umsongensis</name>
    <dbReference type="NCBI Taxonomy" id="633153"/>
    <lineage>
        <taxon>Bacteria</taxon>
        <taxon>Pseudomonadati</taxon>
        <taxon>Pseudomonadota</taxon>
        <taxon>Gammaproteobacteria</taxon>
        <taxon>Lysobacterales</taxon>
        <taxon>Rhodanobacteraceae</taxon>
        <taxon>Rhodanobacter</taxon>
    </lineage>
</organism>
<keyword evidence="1" id="KW-0677">Repeat</keyword>
<dbReference type="EMBL" id="JBHSMK010000009">
    <property type="protein sequence ID" value="MFC5438081.1"/>
    <property type="molecule type" value="Genomic_DNA"/>
</dbReference>
<evidence type="ECO:0000256" key="3">
    <source>
        <dbReference type="SAM" id="Phobius"/>
    </source>
</evidence>